<proteinExistence type="predicted"/>
<dbReference type="GO" id="GO:0018644">
    <property type="term" value="F:toluene 2-monooxygenase activity"/>
    <property type="evidence" value="ECO:0007669"/>
    <property type="project" value="UniProtKB-EC"/>
</dbReference>
<dbReference type="EC" id="1.14.13.243" evidence="1"/>
<accession>A0ABV2Q6L8</accession>
<dbReference type="InterPro" id="IPR043010">
    <property type="entry name" value="Phenol_hydroxylase_sf"/>
</dbReference>
<dbReference type="Gene3D" id="3.10.20.560">
    <property type="entry name" value="Phenol hydroxylase"/>
    <property type="match status" value="1"/>
</dbReference>
<dbReference type="EMBL" id="JBEPSH010000003">
    <property type="protein sequence ID" value="MET4576676.1"/>
    <property type="molecule type" value="Genomic_DNA"/>
</dbReference>
<keyword evidence="1" id="KW-0560">Oxidoreductase</keyword>
<dbReference type="Proteomes" id="UP001549320">
    <property type="component" value="Unassembled WGS sequence"/>
</dbReference>
<dbReference type="EC" id="1.14.13.244" evidence="1"/>
<comment type="caution">
    <text evidence="1">The sequence shown here is derived from an EMBL/GenBank/DDBJ whole genome shotgun (WGS) entry which is preliminary data.</text>
</comment>
<evidence type="ECO:0000313" key="1">
    <source>
        <dbReference type="EMBL" id="MET4576676.1"/>
    </source>
</evidence>
<reference evidence="1 2" key="1">
    <citation type="submission" date="2024-06" db="EMBL/GenBank/DDBJ databases">
        <title>Sorghum-associated microbial communities from plants grown in Nebraska, USA.</title>
        <authorList>
            <person name="Schachtman D."/>
        </authorList>
    </citation>
    <scope>NUCLEOTIDE SEQUENCE [LARGE SCALE GENOMIC DNA]</scope>
    <source>
        <strain evidence="1 2">2709</strain>
    </source>
</reference>
<dbReference type="InterPro" id="IPR006756">
    <property type="entry name" value="Phenol_hydroxylase"/>
</dbReference>
<gene>
    <name evidence="1" type="ORF">ABIE13_001785</name>
</gene>
<name>A0ABV2Q6L8_9BURK</name>
<sequence>MTMTSIGKYEFPQKDGAEKFPAPLLFLSWEDHKMFCAPFAVPLPPTLKFADMCRGAFPGFFGAHPDFANIDWDKAEWFKSGQPWTPDMEKTLAENGLGHKDVIRFRTPGLTGLKGSAH</sequence>
<dbReference type="RefSeq" id="WP_354442741.1">
    <property type="nucleotide sequence ID" value="NZ_JBEPSH010000003.1"/>
</dbReference>
<dbReference type="Pfam" id="PF04663">
    <property type="entry name" value="Phenol_monoox"/>
    <property type="match status" value="1"/>
</dbReference>
<organism evidence="1 2">
    <name type="scientific">Ottowia thiooxydans</name>
    <dbReference type="NCBI Taxonomy" id="219182"/>
    <lineage>
        <taxon>Bacteria</taxon>
        <taxon>Pseudomonadati</taxon>
        <taxon>Pseudomonadota</taxon>
        <taxon>Betaproteobacteria</taxon>
        <taxon>Burkholderiales</taxon>
        <taxon>Comamonadaceae</taxon>
        <taxon>Ottowia</taxon>
    </lineage>
</organism>
<keyword evidence="2" id="KW-1185">Reference proteome</keyword>
<protein>
    <submittedName>
        <fullName evidence="1">Phenol hydroxylase P4 protein</fullName>
        <ecNumber evidence="1">1.14.13.243</ecNumber>
        <ecNumber evidence="1">1.14.13.244</ecNumber>
    </submittedName>
</protein>
<evidence type="ECO:0000313" key="2">
    <source>
        <dbReference type="Proteomes" id="UP001549320"/>
    </source>
</evidence>